<dbReference type="EMBL" id="LVYD01000045">
    <property type="protein sequence ID" value="OQP63484.1"/>
    <property type="molecule type" value="Genomic_DNA"/>
</dbReference>
<proteinExistence type="predicted"/>
<name>A0A1V9FYT2_9BACT</name>
<keyword evidence="1" id="KW-0472">Membrane</keyword>
<comment type="caution">
    <text evidence="2">The sequence shown here is derived from an EMBL/GenBank/DDBJ whole genome shotgun (WGS) entry which is preliminary data.</text>
</comment>
<evidence type="ECO:0000256" key="1">
    <source>
        <dbReference type="SAM" id="Phobius"/>
    </source>
</evidence>
<dbReference type="AlphaFoldDB" id="A0A1V9FYT2"/>
<keyword evidence="1" id="KW-1133">Transmembrane helix</keyword>
<reference evidence="2 3" key="1">
    <citation type="submission" date="2016-03" db="EMBL/GenBank/DDBJ databases">
        <title>Niastella vici sp. nov., isolated from farmland soil.</title>
        <authorList>
            <person name="Chen L."/>
            <person name="Wang D."/>
            <person name="Yang S."/>
            <person name="Wang G."/>
        </authorList>
    </citation>
    <scope>NUCLEOTIDE SEQUENCE [LARGE SCALE GENOMIC DNA]</scope>
    <source>
        <strain evidence="2 3">DJ57</strain>
    </source>
</reference>
<feature type="transmembrane region" description="Helical" evidence="1">
    <location>
        <begin position="25"/>
        <end position="46"/>
    </location>
</feature>
<dbReference type="RefSeq" id="WP_081147747.1">
    <property type="nucleotide sequence ID" value="NZ_LVYD01000045.1"/>
</dbReference>
<organism evidence="2 3">
    <name type="scientific">Niastella vici</name>
    <dbReference type="NCBI Taxonomy" id="1703345"/>
    <lineage>
        <taxon>Bacteria</taxon>
        <taxon>Pseudomonadati</taxon>
        <taxon>Bacteroidota</taxon>
        <taxon>Chitinophagia</taxon>
        <taxon>Chitinophagales</taxon>
        <taxon>Chitinophagaceae</taxon>
        <taxon>Niastella</taxon>
    </lineage>
</organism>
<feature type="transmembrane region" description="Helical" evidence="1">
    <location>
        <begin position="100"/>
        <end position="122"/>
    </location>
</feature>
<feature type="transmembrane region" description="Helical" evidence="1">
    <location>
        <begin position="58"/>
        <end position="80"/>
    </location>
</feature>
<accession>A0A1V9FYT2</accession>
<feature type="transmembrane region" description="Helical" evidence="1">
    <location>
        <begin position="194"/>
        <end position="217"/>
    </location>
</feature>
<feature type="transmembrane region" description="Helical" evidence="1">
    <location>
        <begin position="164"/>
        <end position="187"/>
    </location>
</feature>
<dbReference type="STRING" id="1703345.A3860_24390"/>
<dbReference type="Proteomes" id="UP000192796">
    <property type="component" value="Unassembled WGS sequence"/>
</dbReference>
<dbReference type="OrthoDB" id="1523880at2"/>
<feature type="transmembrane region" description="Helical" evidence="1">
    <location>
        <begin position="246"/>
        <end position="269"/>
    </location>
</feature>
<keyword evidence="3" id="KW-1185">Reference proteome</keyword>
<gene>
    <name evidence="2" type="ORF">A3860_24390</name>
</gene>
<sequence>MNSVFYLKRWSLYISKHWNENKKKYLLSLGAIGGLLILWYSFLMMVNGDHPISGEIQVITYYVGLFLTGCLYASLIFSDLSDGPKGIQYLLLPASILEKLLTALLFGVILYFICYTVIYYVVDFPMVQLSNSILKTVAEQENKTPYPAEKVANVFVSWKDGDNIFIYFLLAYFAAQSIFLLGSVYFVRFQYIKTLVSGLVVFLILVFFVHKVLGLFMPQGGFFQPFTAYRVFDETKGSLSIKLPEWLSSMLIFLIKYSLAPYLWVVTYFRLKEKEV</sequence>
<evidence type="ECO:0000313" key="3">
    <source>
        <dbReference type="Proteomes" id="UP000192796"/>
    </source>
</evidence>
<keyword evidence="1" id="KW-0812">Transmembrane</keyword>
<evidence type="ECO:0000313" key="2">
    <source>
        <dbReference type="EMBL" id="OQP63484.1"/>
    </source>
</evidence>
<protein>
    <submittedName>
        <fullName evidence="2">Uncharacterized protein</fullName>
    </submittedName>
</protein>